<protein>
    <submittedName>
        <fullName evidence="2">Uncharacterized protein</fullName>
    </submittedName>
</protein>
<dbReference type="RefSeq" id="XP_007400045.1">
    <property type="nucleotide sequence ID" value="XM_007399983.1"/>
</dbReference>
<dbReference type="HOGENOM" id="CLU_066064_1_0_1"/>
<name>K5VI00_PHACS</name>
<proteinExistence type="predicted"/>
<keyword evidence="3" id="KW-1185">Reference proteome</keyword>
<feature type="compositionally biased region" description="Basic residues" evidence="1">
    <location>
        <begin position="9"/>
        <end position="20"/>
    </location>
</feature>
<accession>K5VI00</accession>
<feature type="region of interest" description="Disordered" evidence="1">
    <location>
        <begin position="1"/>
        <end position="35"/>
    </location>
</feature>
<dbReference type="KEGG" id="pco:PHACADRAFT_103818"/>
<reference evidence="2 3" key="1">
    <citation type="journal article" date="2012" name="BMC Genomics">
        <title>Comparative genomics of the white-rot fungi, Phanerochaete carnosa and P. chrysosporium, to elucidate the genetic basis of the distinct wood types they colonize.</title>
        <authorList>
            <person name="Suzuki H."/>
            <person name="MacDonald J."/>
            <person name="Syed K."/>
            <person name="Salamov A."/>
            <person name="Hori C."/>
            <person name="Aerts A."/>
            <person name="Henrissat B."/>
            <person name="Wiebenga A."/>
            <person name="vanKuyk P.A."/>
            <person name="Barry K."/>
            <person name="Lindquist E."/>
            <person name="LaButti K."/>
            <person name="Lapidus A."/>
            <person name="Lucas S."/>
            <person name="Coutinho P."/>
            <person name="Gong Y."/>
            <person name="Samejima M."/>
            <person name="Mahadevan R."/>
            <person name="Abou-Zaid M."/>
            <person name="de Vries R.P."/>
            <person name="Igarashi K."/>
            <person name="Yadav J.S."/>
            <person name="Grigoriev I.V."/>
            <person name="Master E.R."/>
        </authorList>
    </citation>
    <scope>NUCLEOTIDE SEQUENCE [LARGE SCALE GENOMIC DNA]</scope>
    <source>
        <strain evidence="2 3">HHB-10118-sp</strain>
    </source>
</reference>
<evidence type="ECO:0000313" key="2">
    <source>
        <dbReference type="EMBL" id="EKM50878.1"/>
    </source>
</evidence>
<sequence>MTNGERMRRGLPPKKPHFRRAAGTPPRPLLSRNGNEFGEYGYTTTRDDALTVTINNCTGSPFGIVSSNGYQAYSYIGGISGYANDSPDLRDGSSNYVYIGGVTETDPLATPQNIDNSFTAATEIQEAAESAIWSFRNGGDGLRAQWVNSDGSTPTNRLVYVPDEGVFVLVGDVAAFENAFGPVSEAVSSCCSLQLCSMRQY</sequence>
<dbReference type="OrthoDB" id="4584900at2759"/>
<dbReference type="EMBL" id="JH930477">
    <property type="protein sequence ID" value="EKM50878.1"/>
    <property type="molecule type" value="Genomic_DNA"/>
</dbReference>
<gene>
    <name evidence="2" type="ORF">PHACADRAFT_103818</name>
</gene>
<dbReference type="AlphaFoldDB" id="K5VI00"/>
<dbReference type="GeneID" id="18907280"/>
<dbReference type="Proteomes" id="UP000008370">
    <property type="component" value="Unassembled WGS sequence"/>
</dbReference>
<organism evidence="2 3">
    <name type="scientific">Phanerochaete carnosa (strain HHB-10118-sp)</name>
    <name type="common">White-rot fungus</name>
    <name type="synonym">Peniophora carnosa</name>
    <dbReference type="NCBI Taxonomy" id="650164"/>
    <lineage>
        <taxon>Eukaryota</taxon>
        <taxon>Fungi</taxon>
        <taxon>Dikarya</taxon>
        <taxon>Basidiomycota</taxon>
        <taxon>Agaricomycotina</taxon>
        <taxon>Agaricomycetes</taxon>
        <taxon>Polyporales</taxon>
        <taxon>Phanerochaetaceae</taxon>
        <taxon>Phanerochaete</taxon>
    </lineage>
</organism>
<dbReference type="InParanoid" id="K5VI00"/>
<evidence type="ECO:0000256" key="1">
    <source>
        <dbReference type="SAM" id="MobiDB-lite"/>
    </source>
</evidence>
<evidence type="ECO:0000313" key="3">
    <source>
        <dbReference type="Proteomes" id="UP000008370"/>
    </source>
</evidence>